<evidence type="ECO:0008006" key="3">
    <source>
        <dbReference type="Google" id="ProtNLM"/>
    </source>
</evidence>
<organism evidence="1 2">
    <name type="scientific">Dunaliella salina</name>
    <name type="common">Green alga</name>
    <name type="synonym">Protococcus salinus</name>
    <dbReference type="NCBI Taxonomy" id="3046"/>
    <lineage>
        <taxon>Eukaryota</taxon>
        <taxon>Viridiplantae</taxon>
        <taxon>Chlorophyta</taxon>
        <taxon>core chlorophytes</taxon>
        <taxon>Chlorophyceae</taxon>
        <taxon>CS clade</taxon>
        <taxon>Chlamydomonadales</taxon>
        <taxon>Dunaliellaceae</taxon>
        <taxon>Dunaliella</taxon>
    </lineage>
</organism>
<dbReference type="EMBL" id="MU069736">
    <property type="protein sequence ID" value="KAF5834841.1"/>
    <property type="molecule type" value="Genomic_DNA"/>
</dbReference>
<evidence type="ECO:0000313" key="2">
    <source>
        <dbReference type="Proteomes" id="UP000815325"/>
    </source>
</evidence>
<comment type="caution">
    <text evidence="1">The sequence shown here is derived from an EMBL/GenBank/DDBJ whole genome shotgun (WGS) entry which is preliminary data.</text>
</comment>
<protein>
    <recommendedName>
        <fullName evidence="3">Encoded protein</fullName>
    </recommendedName>
</protein>
<gene>
    <name evidence="1" type="ORF">DUNSADRAFT_8381</name>
</gene>
<reference evidence="1" key="1">
    <citation type="submission" date="2017-08" db="EMBL/GenBank/DDBJ databases">
        <authorList>
            <person name="Polle J.E."/>
            <person name="Barry K."/>
            <person name="Cushman J."/>
            <person name="Schmutz J."/>
            <person name="Tran D."/>
            <person name="Hathwaick L.T."/>
            <person name="Yim W.C."/>
            <person name="Jenkins J."/>
            <person name="Mckie-Krisberg Z.M."/>
            <person name="Prochnik S."/>
            <person name="Lindquist E."/>
            <person name="Dockter R.B."/>
            <person name="Adam C."/>
            <person name="Molina H."/>
            <person name="Bunkerborg J."/>
            <person name="Jin E."/>
            <person name="Buchheim M."/>
            <person name="Magnuson J."/>
        </authorList>
    </citation>
    <scope>NUCLEOTIDE SEQUENCE</scope>
    <source>
        <strain evidence="1">CCAP 19/18</strain>
    </source>
</reference>
<name>A0ABQ7GJR2_DUNSA</name>
<sequence length="80" mass="8795">MQSSRREGHTSFSCWMASRQRVKASRRGLNQKGIVGAPGAGQQARSVTSPLESVQGYVREGAGHKSIENIFLPWRRGCHA</sequence>
<accession>A0ABQ7GJR2</accession>
<proteinExistence type="predicted"/>
<evidence type="ECO:0000313" key="1">
    <source>
        <dbReference type="EMBL" id="KAF5834841.1"/>
    </source>
</evidence>
<dbReference type="Proteomes" id="UP000815325">
    <property type="component" value="Unassembled WGS sequence"/>
</dbReference>
<keyword evidence="2" id="KW-1185">Reference proteome</keyword>